<dbReference type="InterPro" id="IPR001810">
    <property type="entry name" value="F-box_dom"/>
</dbReference>
<dbReference type="SMART" id="SM00256">
    <property type="entry name" value="FBOX"/>
    <property type="match status" value="1"/>
</dbReference>
<keyword evidence="3" id="KW-1185">Reference proteome</keyword>
<gene>
    <name evidence="2" type="ORF">PIB30_066212</name>
</gene>
<name>A0ABU6YPU3_9FABA</name>
<protein>
    <recommendedName>
        <fullName evidence="1">F-box domain-containing protein</fullName>
    </recommendedName>
</protein>
<dbReference type="SUPFAM" id="SSF81383">
    <property type="entry name" value="F-box domain"/>
    <property type="match status" value="1"/>
</dbReference>
<sequence>MSGLLPGGSQMPFLPDEVMIDIFNRLDAAAILACRSTCRHWRQMLTSYEFIVEVAKQWLARGSYLFVHFGFSLTEELSVDWMMKMDSITGEMVAQVRLQWNPATGQRLQLDDPLQHHCTECPYHYALVYYPASVEYAVLHISKEHEDNALPILKMYTSFQRNWDFEVPCLAFVRR</sequence>
<dbReference type="InterPro" id="IPR036047">
    <property type="entry name" value="F-box-like_dom_sf"/>
</dbReference>
<evidence type="ECO:0000259" key="1">
    <source>
        <dbReference type="PROSITE" id="PS50181"/>
    </source>
</evidence>
<dbReference type="InterPro" id="IPR050796">
    <property type="entry name" value="SCF_F-box_component"/>
</dbReference>
<organism evidence="2 3">
    <name type="scientific">Stylosanthes scabra</name>
    <dbReference type="NCBI Taxonomy" id="79078"/>
    <lineage>
        <taxon>Eukaryota</taxon>
        <taxon>Viridiplantae</taxon>
        <taxon>Streptophyta</taxon>
        <taxon>Embryophyta</taxon>
        <taxon>Tracheophyta</taxon>
        <taxon>Spermatophyta</taxon>
        <taxon>Magnoliopsida</taxon>
        <taxon>eudicotyledons</taxon>
        <taxon>Gunneridae</taxon>
        <taxon>Pentapetalae</taxon>
        <taxon>rosids</taxon>
        <taxon>fabids</taxon>
        <taxon>Fabales</taxon>
        <taxon>Fabaceae</taxon>
        <taxon>Papilionoideae</taxon>
        <taxon>50 kb inversion clade</taxon>
        <taxon>dalbergioids sensu lato</taxon>
        <taxon>Dalbergieae</taxon>
        <taxon>Pterocarpus clade</taxon>
        <taxon>Stylosanthes</taxon>
    </lineage>
</organism>
<evidence type="ECO:0000313" key="3">
    <source>
        <dbReference type="Proteomes" id="UP001341840"/>
    </source>
</evidence>
<reference evidence="2 3" key="1">
    <citation type="journal article" date="2023" name="Plants (Basel)">
        <title>Bridging the Gap: Combining Genomics and Transcriptomics Approaches to Understand Stylosanthes scabra, an Orphan Legume from the Brazilian Caatinga.</title>
        <authorList>
            <person name="Ferreira-Neto J.R.C."/>
            <person name="da Silva M.D."/>
            <person name="Binneck E."/>
            <person name="de Melo N.F."/>
            <person name="da Silva R.H."/>
            <person name="de Melo A.L.T.M."/>
            <person name="Pandolfi V."/>
            <person name="Bustamante F.O."/>
            <person name="Brasileiro-Vidal A.C."/>
            <person name="Benko-Iseppon A.M."/>
        </authorList>
    </citation>
    <scope>NUCLEOTIDE SEQUENCE [LARGE SCALE GENOMIC DNA]</scope>
    <source>
        <tissue evidence="2">Leaves</tissue>
    </source>
</reference>
<proteinExistence type="predicted"/>
<accession>A0ABU6YPU3</accession>
<dbReference type="Pfam" id="PF12937">
    <property type="entry name" value="F-box-like"/>
    <property type="match status" value="1"/>
</dbReference>
<dbReference type="PANTHER" id="PTHR31672">
    <property type="entry name" value="BNACNNG10540D PROTEIN"/>
    <property type="match status" value="1"/>
</dbReference>
<evidence type="ECO:0000313" key="2">
    <source>
        <dbReference type="EMBL" id="MED6210653.1"/>
    </source>
</evidence>
<dbReference type="Gene3D" id="1.20.1280.50">
    <property type="match status" value="1"/>
</dbReference>
<dbReference type="PROSITE" id="PS50181">
    <property type="entry name" value="FBOX"/>
    <property type="match status" value="1"/>
</dbReference>
<dbReference type="EMBL" id="JASCZI010242327">
    <property type="protein sequence ID" value="MED6210653.1"/>
    <property type="molecule type" value="Genomic_DNA"/>
</dbReference>
<comment type="caution">
    <text evidence="2">The sequence shown here is derived from an EMBL/GenBank/DDBJ whole genome shotgun (WGS) entry which is preliminary data.</text>
</comment>
<dbReference type="Proteomes" id="UP001341840">
    <property type="component" value="Unassembled WGS sequence"/>
</dbReference>
<feature type="domain" description="F-box" evidence="1">
    <location>
        <begin position="8"/>
        <end position="54"/>
    </location>
</feature>